<evidence type="ECO:0000313" key="4">
    <source>
        <dbReference type="Proteomes" id="UP000799757"/>
    </source>
</evidence>
<name>A0A6A6XF56_9PLEO</name>
<dbReference type="EMBL" id="MU001868">
    <property type="protein sequence ID" value="KAF2795139.1"/>
    <property type="molecule type" value="Genomic_DNA"/>
</dbReference>
<evidence type="ECO:0000256" key="1">
    <source>
        <dbReference type="SAM" id="SignalP"/>
    </source>
</evidence>
<dbReference type="GO" id="GO:0008270">
    <property type="term" value="F:zinc ion binding"/>
    <property type="evidence" value="ECO:0007669"/>
    <property type="project" value="InterPro"/>
</dbReference>
<dbReference type="GO" id="GO:0006508">
    <property type="term" value="P:proteolysis"/>
    <property type="evidence" value="ECO:0007669"/>
    <property type="project" value="InterPro"/>
</dbReference>
<dbReference type="Pfam" id="PF01400">
    <property type="entry name" value="Astacin"/>
    <property type="match status" value="1"/>
</dbReference>
<dbReference type="InterPro" id="IPR024079">
    <property type="entry name" value="MetalloPept_cat_dom_sf"/>
</dbReference>
<dbReference type="InterPro" id="IPR006026">
    <property type="entry name" value="Peptidase_Metallo"/>
</dbReference>
<dbReference type="PANTHER" id="PTHR10127">
    <property type="entry name" value="DISCOIDIN, CUB, EGF, LAMININ , AND ZINC METALLOPROTEASE DOMAIN CONTAINING"/>
    <property type="match status" value="1"/>
</dbReference>
<evidence type="ECO:0000313" key="3">
    <source>
        <dbReference type="EMBL" id="KAF2795139.1"/>
    </source>
</evidence>
<proteinExistence type="predicted"/>
<dbReference type="Proteomes" id="UP000799757">
    <property type="component" value="Unassembled WGS sequence"/>
</dbReference>
<dbReference type="InterPro" id="IPR001506">
    <property type="entry name" value="Peptidase_M12A"/>
</dbReference>
<sequence>MKFLQLLLVIFMAAALLIAGPLPTANSTNVEIQRRLAVDLPENRDLWPITSNGVSEIYYCYLASTDKDAVSEVVTSAIAQMMQSLGGYAGQSSGHRIRIQEWKAQDGSASTCTTGDPAYWDDSVPKSCLMITATEDGMSEGRRGWWKGPYNADTLRNGNGNRIIIRKGCPNLEVIHELGHTLGLIHEHQRSDRDQYVYFSCQAVNGYDDMKTVADSKGWDMNKLCTGRDDESSERRDAVWDFSIAIWNLMPYLGSDNYGDFDMDSFMIYPSMAFSKDSEKCETHETPDWCPLLRYTSNEKGLNAPMEAWTYSMQLSERDIQAIKQIIYFF</sequence>
<dbReference type="SMART" id="SM00235">
    <property type="entry name" value="ZnMc"/>
    <property type="match status" value="1"/>
</dbReference>
<protein>
    <recommendedName>
        <fullName evidence="2">Peptidase metallopeptidase domain-containing protein</fullName>
    </recommendedName>
</protein>
<evidence type="ECO:0000259" key="2">
    <source>
        <dbReference type="SMART" id="SM00235"/>
    </source>
</evidence>
<organism evidence="3 4">
    <name type="scientific">Melanomma pulvis-pyrius CBS 109.77</name>
    <dbReference type="NCBI Taxonomy" id="1314802"/>
    <lineage>
        <taxon>Eukaryota</taxon>
        <taxon>Fungi</taxon>
        <taxon>Dikarya</taxon>
        <taxon>Ascomycota</taxon>
        <taxon>Pezizomycotina</taxon>
        <taxon>Dothideomycetes</taxon>
        <taxon>Pleosporomycetidae</taxon>
        <taxon>Pleosporales</taxon>
        <taxon>Melanommataceae</taxon>
        <taxon>Melanomma</taxon>
    </lineage>
</organism>
<accession>A0A6A6XF56</accession>
<gene>
    <name evidence="3" type="ORF">K505DRAFT_336316</name>
</gene>
<reference evidence="3" key="1">
    <citation type="journal article" date="2020" name="Stud. Mycol.">
        <title>101 Dothideomycetes genomes: a test case for predicting lifestyles and emergence of pathogens.</title>
        <authorList>
            <person name="Haridas S."/>
            <person name="Albert R."/>
            <person name="Binder M."/>
            <person name="Bloem J."/>
            <person name="Labutti K."/>
            <person name="Salamov A."/>
            <person name="Andreopoulos B."/>
            <person name="Baker S."/>
            <person name="Barry K."/>
            <person name="Bills G."/>
            <person name="Bluhm B."/>
            <person name="Cannon C."/>
            <person name="Castanera R."/>
            <person name="Culley D."/>
            <person name="Daum C."/>
            <person name="Ezra D."/>
            <person name="Gonzalez J."/>
            <person name="Henrissat B."/>
            <person name="Kuo A."/>
            <person name="Liang C."/>
            <person name="Lipzen A."/>
            <person name="Lutzoni F."/>
            <person name="Magnuson J."/>
            <person name="Mondo S."/>
            <person name="Nolan M."/>
            <person name="Ohm R."/>
            <person name="Pangilinan J."/>
            <person name="Park H.-J."/>
            <person name="Ramirez L."/>
            <person name="Alfaro M."/>
            <person name="Sun H."/>
            <person name="Tritt A."/>
            <person name="Yoshinaga Y."/>
            <person name="Zwiers L.-H."/>
            <person name="Turgeon B."/>
            <person name="Goodwin S."/>
            <person name="Spatafora J."/>
            <person name="Crous P."/>
            <person name="Grigoriev I."/>
        </authorList>
    </citation>
    <scope>NUCLEOTIDE SEQUENCE</scope>
    <source>
        <strain evidence="3">CBS 109.77</strain>
    </source>
</reference>
<feature type="signal peptide" evidence="1">
    <location>
        <begin position="1"/>
        <end position="19"/>
    </location>
</feature>
<dbReference type="SUPFAM" id="SSF55486">
    <property type="entry name" value="Metalloproteases ('zincins'), catalytic domain"/>
    <property type="match status" value="2"/>
</dbReference>
<dbReference type="PANTHER" id="PTHR10127:SF850">
    <property type="entry name" value="METALLOENDOPEPTIDASE"/>
    <property type="match status" value="1"/>
</dbReference>
<dbReference type="GO" id="GO:0004222">
    <property type="term" value="F:metalloendopeptidase activity"/>
    <property type="evidence" value="ECO:0007669"/>
    <property type="project" value="InterPro"/>
</dbReference>
<feature type="chain" id="PRO_5025578637" description="Peptidase metallopeptidase domain-containing protein" evidence="1">
    <location>
        <begin position="20"/>
        <end position="330"/>
    </location>
</feature>
<feature type="domain" description="Peptidase metallopeptidase" evidence="2">
    <location>
        <begin position="43"/>
        <end position="223"/>
    </location>
</feature>
<keyword evidence="4" id="KW-1185">Reference proteome</keyword>
<dbReference type="OrthoDB" id="291007at2759"/>
<keyword evidence="1" id="KW-0732">Signal</keyword>
<dbReference type="AlphaFoldDB" id="A0A6A6XF56"/>
<dbReference type="Gene3D" id="3.40.390.10">
    <property type="entry name" value="Collagenase (Catalytic Domain)"/>
    <property type="match status" value="1"/>
</dbReference>